<reference evidence="2" key="1">
    <citation type="submission" date="2021-11" db="EMBL/GenBank/DDBJ databases">
        <authorList>
            <person name="Islam A."/>
            <person name="Islam S."/>
            <person name="Flora M.S."/>
            <person name="Rahman M."/>
            <person name="Ziaur R.M."/>
            <person name="Epstein J.H."/>
            <person name="Hassan M."/>
            <person name="Klassen M."/>
            <person name="Woodard K."/>
            <person name="Webb A."/>
            <person name="Webby R.J."/>
            <person name="El Zowalaty M.E."/>
        </authorList>
    </citation>
    <scope>NUCLEOTIDE SEQUENCE</scope>
    <source>
        <strain evidence="2">Pbs3</strain>
    </source>
</reference>
<feature type="region of interest" description="Disordered" evidence="1">
    <location>
        <begin position="387"/>
        <end position="440"/>
    </location>
</feature>
<feature type="compositionally biased region" description="Basic residues" evidence="1">
    <location>
        <begin position="225"/>
        <end position="239"/>
    </location>
</feature>
<protein>
    <recommendedName>
        <fullName evidence="4">Shugoshin C-terminal domain-containing protein</fullName>
    </recommendedName>
</protein>
<gene>
    <name evidence="2" type="ORF">PBS003_LOCUS8949</name>
</gene>
<name>A0AAU9LNE3_9STRA</name>
<feature type="compositionally biased region" description="Basic and acidic residues" evidence="1">
    <location>
        <begin position="202"/>
        <end position="224"/>
    </location>
</feature>
<feature type="region of interest" description="Disordered" evidence="1">
    <location>
        <begin position="472"/>
        <end position="505"/>
    </location>
</feature>
<feature type="compositionally biased region" description="Basic and acidic residues" evidence="1">
    <location>
        <begin position="491"/>
        <end position="505"/>
    </location>
</feature>
<organism evidence="2 3">
    <name type="scientific">Peronospora belbahrii</name>
    <dbReference type="NCBI Taxonomy" id="622444"/>
    <lineage>
        <taxon>Eukaryota</taxon>
        <taxon>Sar</taxon>
        <taxon>Stramenopiles</taxon>
        <taxon>Oomycota</taxon>
        <taxon>Peronosporomycetes</taxon>
        <taxon>Peronosporales</taxon>
        <taxon>Peronosporaceae</taxon>
        <taxon>Peronospora</taxon>
    </lineage>
</organism>
<sequence length="505" mass="55727">MLVLGRTSVAPPAPVNTLSLKSENRVHNNVHGSLVPAGSNWAENTEEMLEKEVSEDVSHADHVATVTAVSDKVWTRQSVAEHLHPSSSTVSIANSGRWGDDAVENDIARGQTDCKQKGQAKAPALKSKNVRAERKKASLTPVVDDTDSNLRQMVTVAIEQDSVLKSAACTSETSCATLLNAVELTSRKANVNVASKGNRTKCDDKRVTAKQSCRQEKKPREIKPLRRSTSRTKRQHRNVHYNTAMNVRGSLTLSSGKTADRSAPTKCDRDEAGSKKPTQLKTNAKEGDRQTPNMDFGATALPTYTADGSNGCEEQGVVVYREDDDGFETVKSRRALMLEKKRLRERIMATMADASVLGETTLLKENANVQREKAHKNMDMAVKASKVAPAQSALSPHEKAANSRQRNIDKVIKDRNLKHSKETTTRTRGQKKEKKPAKTKVCIGTSDIKSPEQVALVSRKQVIKEVSMEVLYSKKSTKATEASMKRRKTKRQSDQVRDDFDSDRE</sequence>
<dbReference type="EMBL" id="CAKKTJ010000333">
    <property type="protein sequence ID" value="CAH0482353.1"/>
    <property type="molecule type" value="Genomic_DNA"/>
</dbReference>
<comment type="caution">
    <text evidence="2">The sequence shown here is derived from an EMBL/GenBank/DDBJ whole genome shotgun (WGS) entry which is preliminary data.</text>
</comment>
<evidence type="ECO:0000313" key="3">
    <source>
        <dbReference type="Proteomes" id="UP001160483"/>
    </source>
</evidence>
<dbReference type="Proteomes" id="UP001160483">
    <property type="component" value="Unassembled WGS sequence"/>
</dbReference>
<feature type="compositionally biased region" description="Polar residues" evidence="1">
    <location>
        <begin position="240"/>
        <end position="257"/>
    </location>
</feature>
<dbReference type="AlphaFoldDB" id="A0AAU9LNE3"/>
<feature type="compositionally biased region" description="Basic residues" evidence="1">
    <location>
        <begin position="428"/>
        <end position="438"/>
    </location>
</feature>
<feature type="compositionally biased region" description="Basic and acidic residues" evidence="1">
    <location>
        <begin position="396"/>
        <end position="425"/>
    </location>
</feature>
<proteinExistence type="predicted"/>
<evidence type="ECO:0000313" key="2">
    <source>
        <dbReference type="EMBL" id="CAH0482353.1"/>
    </source>
</evidence>
<feature type="region of interest" description="Disordered" evidence="1">
    <location>
        <begin position="202"/>
        <end position="293"/>
    </location>
</feature>
<evidence type="ECO:0000256" key="1">
    <source>
        <dbReference type="SAM" id="MobiDB-lite"/>
    </source>
</evidence>
<evidence type="ECO:0008006" key="4">
    <source>
        <dbReference type="Google" id="ProtNLM"/>
    </source>
</evidence>
<accession>A0AAU9LNE3</accession>